<feature type="repeat" description="WD" evidence="7">
    <location>
        <begin position="611"/>
        <end position="652"/>
    </location>
</feature>
<dbReference type="InterPro" id="IPR008271">
    <property type="entry name" value="Ser/Thr_kinase_AS"/>
</dbReference>
<dbReference type="SUPFAM" id="SSF56112">
    <property type="entry name" value="Protein kinase-like (PK-like)"/>
    <property type="match status" value="1"/>
</dbReference>
<dbReference type="Pfam" id="PF00400">
    <property type="entry name" value="WD40"/>
    <property type="match status" value="7"/>
</dbReference>
<dbReference type="PROSITE" id="PS00108">
    <property type="entry name" value="PROTEIN_KINASE_ST"/>
    <property type="match status" value="1"/>
</dbReference>
<evidence type="ECO:0000256" key="4">
    <source>
        <dbReference type="ARBA" id="ARBA00038415"/>
    </source>
</evidence>
<evidence type="ECO:0000256" key="3">
    <source>
        <dbReference type="ARBA" id="ARBA00022737"/>
    </source>
</evidence>
<dbReference type="InterPro" id="IPR001680">
    <property type="entry name" value="WD40_rpt"/>
</dbReference>
<dbReference type="PANTHER" id="PTHR22847">
    <property type="entry name" value="WD40 REPEAT PROTEIN"/>
    <property type="match status" value="1"/>
</dbReference>
<dbReference type="GO" id="GO:1990234">
    <property type="term" value="C:transferase complex"/>
    <property type="evidence" value="ECO:0007669"/>
    <property type="project" value="UniProtKB-ARBA"/>
</dbReference>
<gene>
    <name evidence="9" type="ORF">PCAMFM013_S012g000153</name>
</gene>
<dbReference type="CDD" id="cd00200">
    <property type="entry name" value="WD40"/>
    <property type="match status" value="1"/>
</dbReference>
<dbReference type="PRINTS" id="PR00320">
    <property type="entry name" value="GPROTEINBRPT"/>
</dbReference>
<dbReference type="PROSITE" id="PS50294">
    <property type="entry name" value="WD_REPEATS_REGION"/>
    <property type="match status" value="7"/>
</dbReference>
<dbReference type="GO" id="GO:0005524">
    <property type="term" value="F:ATP binding"/>
    <property type="evidence" value="ECO:0007669"/>
    <property type="project" value="InterPro"/>
</dbReference>
<keyword evidence="9" id="KW-0808">Transferase</keyword>
<dbReference type="PROSITE" id="PS00678">
    <property type="entry name" value="WD_REPEATS_1"/>
    <property type="match status" value="1"/>
</dbReference>
<dbReference type="InterPro" id="IPR020472">
    <property type="entry name" value="WD40_PAC1"/>
</dbReference>
<feature type="repeat" description="WD" evidence="7">
    <location>
        <begin position="445"/>
        <end position="477"/>
    </location>
</feature>
<dbReference type="Gene3D" id="1.10.510.10">
    <property type="entry name" value="Transferase(Phosphotransferase) domain 1"/>
    <property type="match status" value="1"/>
</dbReference>
<feature type="repeat" description="WD" evidence="7">
    <location>
        <begin position="653"/>
        <end position="688"/>
    </location>
</feature>
<feature type="repeat" description="WD" evidence="7">
    <location>
        <begin position="403"/>
        <end position="444"/>
    </location>
</feature>
<feature type="repeat" description="WD" evidence="7">
    <location>
        <begin position="570"/>
        <end position="601"/>
    </location>
</feature>
<comment type="subcellular location">
    <subcellularLocation>
        <location evidence="1">Mitochondrion outer membrane</location>
        <topology evidence="1">Peripheral membrane protein</topology>
        <orientation evidence="1">Cytoplasmic side</orientation>
    </subcellularLocation>
</comment>
<dbReference type="GO" id="GO:0005741">
    <property type="term" value="C:mitochondrial outer membrane"/>
    <property type="evidence" value="ECO:0007669"/>
    <property type="project" value="UniProtKB-SubCell"/>
</dbReference>
<dbReference type="Pfam" id="PF00069">
    <property type="entry name" value="Pkinase"/>
    <property type="match status" value="1"/>
</dbReference>
<evidence type="ECO:0000256" key="5">
    <source>
        <dbReference type="ARBA" id="ARBA00039789"/>
    </source>
</evidence>
<dbReference type="Proteomes" id="UP000053732">
    <property type="component" value="Unassembled WGS sequence"/>
</dbReference>
<evidence type="ECO:0000313" key="10">
    <source>
        <dbReference type="Proteomes" id="UP000053732"/>
    </source>
</evidence>
<dbReference type="GO" id="GO:0005634">
    <property type="term" value="C:nucleus"/>
    <property type="evidence" value="ECO:0007669"/>
    <property type="project" value="TreeGrafter"/>
</dbReference>
<dbReference type="AlphaFoldDB" id="A0A0G4PDY3"/>
<sequence length="688" mass="76443">MPTVPDWVLDSKLETHFPPGSKYETVHTYYRQESLSQRPTKKSEHWQREKKIGDGGFGEVWLERCTKGNSHGHDVRAIKQMEVRRQVDYGHPQYERCFVKSLGWYQTEARLFIAMEYLELGDLHDYLHGQKQPLPEFEVQRIMSQILEGLDLMHENGYAHRDLKPNNILLRSCPPNDWWVKIADFGISKRIEDGSGKPSTRKGTEGFIAPEIYELTQRGTLYAVDIWAAGEIMFQLLTKQPAFKHFGLLFNYVQTPDIFPSDQLSANEVSQFGVEFVLSLMHPTPAGRMSAKDALQHGWIDHILPYNRQSAPLAYKKTHTTPSLDLVTDQLATWNTIKSPESPTASTPDSMTGKFASTIRSPEVFEKELGTSSLQTSSDEIVKFQPVQQTSARAVKIRLPSTIQGHGAWVTSVAFSPDGRWLASGSDDTTIKLWDTIAGTLHKTFRGHSRFVTSVAFSPDSKFVTSGSYDNSVLFWQPDGAMQKVLGDHLNWVTSVAFSPDGELVASGCYDNTIRLLNTTTGAVQKTLEGHSDGVTSVAFSPNGKLVASGSYDNTINLWNTMAGTIWRTLKDHSRGVASVAFSPDGKLVASGSDDNTVKLWHTTGAVYKTLKGHSNRVQSVTFSPDGKLVASASLDSTIRLWDTTTGAAHKVLKGHSDRVQSVTFSPDGKVLASGSNDKTVELWTYFS</sequence>
<dbReference type="InterPro" id="IPR036322">
    <property type="entry name" value="WD40_repeat_dom_sf"/>
</dbReference>
<dbReference type="SMART" id="SM00320">
    <property type="entry name" value="WD40"/>
    <property type="match status" value="7"/>
</dbReference>
<evidence type="ECO:0000256" key="7">
    <source>
        <dbReference type="PROSITE-ProRule" id="PRU00221"/>
    </source>
</evidence>
<organism evidence="9 10">
    <name type="scientific">Penicillium camemberti (strain FM 013)</name>
    <dbReference type="NCBI Taxonomy" id="1429867"/>
    <lineage>
        <taxon>Eukaryota</taxon>
        <taxon>Fungi</taxon>
        <taxon>Dikarya</taxon>
        <taxon>Ascomycota</taxon>
        <taxon>Pezizomycotina</taxon>
        <taxon>Eurotiomycetes</taxon>
        <taxon>Eurotiomycetidae</taxon>
        <taxon>Eurotiales</taxon>
        <taxon>Aspergillaceae</taxon>
        <taxon>Penicillium</taxon>
    </lineage>
</organism>
<dbReference type="PANTHER" id="PTHR22847:SF637">
    <property type="entry name" value="WD REPEAT DOMAIN 5B"/>
    <property type="match status" value="1"/>
</dbReference>
<keyword evidence="2 7" id="KW-0853">WD repeat</keyword>
<dbReference type="PROSITE" id="PS50011">
    <property type="entry name" value="PROTEIN_KINASE_DOM"/>
    <property type="match status" value="1"/>
</dbReference>
<dbReference type="STRING" id="1429867.A0A0G4PDY3"/>
<reference evidence="9 10" key="1">
    <citation type="journal article" date="2014" name="Nat. Commun.">
        <title>Multiple recent horizontal transfers of a large genomic region in cheese making fungi.</title>
        <authorList>
            <person name="Cheeseman K."/>
            <person name="Ropars J."/>
            <person name="Renault P."/>
            <person name="Dupont J."/>
            <person name="Gouzy J."/>
            <person name="Branca A."/>
            <person name="Abraham A.L."/>
            <person name="Ceppi M."/>
            <person name="Conseiller E."/>
            <person name="Debuchy R."/>
            <person name="Malagnac F."/>
            <person name="Goarin A."/>
            <person name="Silar P."/>
            <person name="Lacoste S."/>
            <person name="Sallet E."/>
            <person name="Bensimon A."/>
            <person name="Giraud T."/>
            <person name="Brygoo Y."/>
        </authorList>
    </citation>
    <scope>NUCLEOTIDE SEQUENCE [LARGE SCALE GENOMIC DNA]</scope>
    <source>
        <strain evidence="10">FM 013</strain>
    </source>
</reference>
<feature type="repeat" description="WD" evidence="7">
    <location>
        <begin position="528"/>
        <end position="569"/>
    </location>
</feature>
<accession>A0A0G4PDY3</accession>
<dbReference type="SMART" id="SM00220">
    <property type="entry name" value="S_TKc"/>
    <property type="match status" value="1"/>
</dbReference>
<feature type="domain" description="Protein kinase" evidence="8">
    <location>
        <begin position="46"/>
        <end position="300"/>
    </location>
</feature>
<dbReference type="PROSITE" id="PS50082">
    <property type="entry name" value="WD_REPEATS_2"/>
    <property type="match status" value="7"/>
</dbReference>
<evidence type="ECO:0000313" key="9">
    <source>
        <dbReference type="EMBL" id="CRL24543.1"/>
    </source>
</evidence>
<comment type="function">
    <text evidence="6">Involved in mitochondrial fission. Acts as an adapter protein required to form mitochondrial fission complexes. Formation of these complexes is required to promote constriction and fission of the mitochondrial compartment at a late step in mitochondrial division.</text>
</comment>
<protein>
    <recommendedName>
        <fullName evidence="5">Mitochondrial division protein 1</fullName>
    </recommendedName>
</protein>
<evidence type="ECO:0000256" key="2">
    <source>
        <dbReference type="ARBA" id="ARBA00022574"/>
    </source>
</evidence>
<keyword evidence="9" id="KW-0418">Kinase</keyword>
<evidence type="ECO:0000256" key="1">
    <source>
        <dbReference type="ARBA" id="ARBA00004570"/>
    </source>
</evidence>
<feature type="repeat" description="WD" evidence="7">
    <location>
        <begin position="486"/>
        <end position="527"/>
    </location>
</feature>
<keyword evidence="3" id="KW-0677">Repeat</keyword>
<evidence type="ECO:0000256" key="6">
    <source>
        <dbReference type="ARBA" id="ARBA00043913"/>
    </source>
</evidence>
<dbReference type="GO" id="GO:0004672">
    <property type="term" value="F:protein kinase activity"/>
    <property type="evidence" value="ECO:0007669"/>
    <property type="project" value="InterPro"/>
</dbReference>
<dbReference type="SUPFAM" id="SSF50978">
    <property type="entry name" value="WD40 repeat-like"/>
    <property type="match status" value="1"/>
</dbReference>
<keyword evidence="10" id="KW-1185">Reference proteome</keyword>
<dbReference type="InterPro" id="IPR011009">
    <property type="entry name" value="Kinase-like_dom_sf"/>
</dbReference>
<dbReference type="EMBL" id="HG793145">
    <property type="protein sequence ID" value="CRL24543.1"/>
    <property type="molecule type" value="Genomic_DNA"/>
</dbReference>
<evidence type="ECO:0000259" key="8">
    <source>
        <dbReference type="PROSITE" id="PS50011"/>
    </source>
</evidence>
<proteinExistence type="inferred from homology"/>
<dbReference type="InterPro" id="IPR019775">
    <property type="entry name" value="WD40_repeat_CS"/>
</dbReference>
<name>A0A0G4PDY3_PENC3</name>
<dbReference type="InterPro" id="IPR000719">
    <property type="entry name" value="Prot_kinase_dom"/>
</dbReference>
<dbReference type="Gene3D" id="2.130.10.10">
    <property type="entry name" value="YVTN repeat-like/Quinoprotein amine dehydrogenase"/>
    <property type="match status" value="3"/>
</dbReference>
<dbReference type="InterPro" id="IPR015943">
    <property type="entry name" value="WD40/YVTN_repeat-like_dom_sf"/>
</dbReference>
<comment type="similarity">
    <text evidence="4">Belongs to the WD repeat MDV1/CAF4 family.</text>
</comment>